<feature type="compositionally biased region" description="Low complexity" evidence="1">
    <location>
        <begin position="268"/>
        <end position="280"/>
    </location>
</feature>
<protein>
    <submittedName>
        <fullName evidence="2">Uncharacterized protein</fullName>
    </submittedName>
</protein>
<comment type="caution">
    <text evidence="2">The sequence shown here is derived from an EMBL/GenBank/DDBJ whole genome shotgun (WGS) entry which is preliminary data.</text>
</comment>
<dbReference type="RefSeq" id="XP_025341496.1">
    <property type="nucleotide sequence ID" value="XM_025486031.1"/>
</dbReference>
<feature type="region of interest" description="Disordered" evidence="1">
    <location>
        <begin position="223"/>
        <end position="280"/>
    </location>
</feature>
<gene>
    <name evidence="2" type="ORF">CXQ85_002350</name>
</gene>
<dbReference type="VEuPathDB" id="FungiDB:CXQ85_002350"/>
<reference evidence="2 3" key="1">
    <citation type="submission" date="2017-12" db="EMBL/GenBank/DDBJ databases">
        <title>Genome Sequence of a Multidrug-Resistant Candida haemulonii Isolate from a Patient with Chronic Leg Ulcers in Israel.</title>
        <authorList>
            <person name="Chow N.A."/>
            <person name="Gade L."/>
            <person name="Batra D."/>
            <person name="Rowe L.A."/>
            <person name="Ben-Ami R."/>
            <person name="Loparev V.N."/>
            <person name="Litvintseva A.P."/>
        </authorList>
    </citation>
    <scope>NUCLEOTIDE SEQUENCE [LARGE SCALE GENOMIC DNA]</scope>
    <source>
        <strain evidence="2 3">B11899</strain>
    </source>
</reference>
<evidence type="ECO:0000256" key="1">
    <source>
        <dbReference type="SAM" id="MobiDB-lite"/>
    </source>
</evidence>
<dbReference type="GeneID" id="37007681"/>
<dbReference type="OrthoDB" id="4095699at2759"/>
<feature type="compositionally biased region" description="Polar residues" evidence="1">
    <location>
        <begin position="231"/>
        <end position="259"/>
    </location>
</feature>
<feature type="region of interest" description="Disordered" evidence="1">
    <location>
        <begin position="21"/>
        <end position="76"/>
    </location>
</feature>
<keyword evidence="3" id="KW-1185">Reference proteome</keyword>
<sequence>MSSAEETGNLNELEALTIGTESYMFPNSATDPNADKQLSQSQRSIPGSQHDASQDTDSQPSHAMQPLANQASPPGTIFADNANNLYMIDPNGYAVPLRSAPPTPVESPPPPGRIPEGIPFSPPMRKKKGFYHAPAALGKNPKVSTLLQYHSDMLQAVRYDRFYACSTTNRYGSSDTMSIHNSSSDTSRGSHGSWKSGTSMDRKSREWMQNERIRREALNNRFGEQGMLGGHSSSLITTPSSERSQEQDSYFDNTTGEGNSSQRHRRPPGSSRSSRNNPSS</sequence>
<dbReference type="Proteomes" id="UP000244309">
    <property type="component" value="Unassembled WGS sequence"/>
</dbReference>
<dbReference type="EMBL" id="PKFO01000003">
    <property type="protein sequence ID" value="PVH20556.1"/>
    <property type="molecule type" value="Genomic_DNA"/>
</dbReference>
<feature type="compositionally biased region" description="Low complexity" evidence="1">
    <location>
        <begin position="182"/>
        <end position="193"/>
    </location>
</feature>
<name>A0A2V1ASS4_9ASCO</name>
<proteinExistence type="predicted"/>
<organism evidence="2 3">
    <name type="scientific">Candidozyma haemuli</name>
    <dbReference type="NCBI Taxonomy" id="45357"/>
    <lineage>
        <taxon>Eukaryota</taxon>
        <taxon>Fungi</taxon>
        <taxon>Dikarya</taxon>
        <taxon>Ascomycota</taxon>
        <taxon>Saccharomycotina</taxon>
        <taxon>Pichiomycetes</taxon>
        <taxon>Metschnikowiaceae</taxon>
        <taxon>Candidozyma</taxon>
    </lineage>
</organism>
<evidence type="ECO:0000313" key="2">
    <source>
        <dbReference type="EMBL" id="PVH20556.1"/>
    </source>
</evidence>
<dbReference type="AlphaFoldDB" id="A0A2V1ASS4"/>
<accession>A0A2V1ASS4</accession>
<evidence type="ECO:0000313" key="3">
    <source>
        <dbReference type="Proteomes" id="UP000244309"/>
    </source>
</evidence>
<feature type="compositionally biased region" description="Polar residues" evidence="1">
    <location>
        <begin position="25"/>
        <end position="73"/>
    </location>
</feature>
<feature type="region of interest" description="Disordered" evidence="1">
    <location>
        <begin position="173"/>
        <end position="207"/>
    </location>
</feature>